<protein>
    <recommendedName>
        <fullName evidence="5">PDZ domain-containing protein</fullName>
    </recommendedName>
</protein>
<proteinExistence type="predicted"/>
<sequence length="367" mass="36783">MNDPQNQPPGMKRLAAVAVFASLALAGCTAADEPETESGTAGETAGATSGETAEGSGDAADSPAATVADIPEIIDDVQPSVVTIFLDNGGLGSGVIYTEDGLILTNEHVVRGAEEVQVAFADGQRVTGTVVATDAVTDLALVQADRTGLPPAEFQTELPEVGELAVVIGSPLGFENTATAGIISGLHREIPGSATNSQSLVDLVQTDAAISPGNSGGALVNGQGQVVGISEAYIPPQAGAVSLGFAIPAGTAVEVVEELLEDGSAEHAFLGLAPRTITPQIAQQLGVSVEQGVAVLAVEEGGPAGEAGIQAGDILVSLNGEPLASSEQLLAALRSLNPGETVTAELMREGETSEVEITLGERPVENG</sequence>
<keyword evidence="4" id="KW-0732">Signal</keyword>
<dbReference type="Gene3D" id="2.40.10.120">
    <property type="match status" value="1"/>
</dbReference>
<dbReference type="Gene3D" id="2.30.42.10">
    <property type="match status" value="1"/>
</dbReference>
<dbReference type="SUPFAM" id="SSF50156">
    <property type="entry name" value="PDZ domain-like"/>
    <property type="match status" value="1"/>
</dbReference>
<dbReference type="PANTHER" id="PTHR43343:SF3">
    <property type="entry name" value="PROTEASE DO-LIKE 8, CHLOROPLASTIC"/>
    <property type="match status" value="1"/>
</dbReference>
<dbReference type="Proteomes" id="UP001500974">
    <property type="component" value="Unassembled WGS sequence"/>
</dbReference>
<reference evidence="6 7" key="1">
    <citation type="journal article" date="2019" name="Int. J. Syst. Evol. Microbiol.">
        <title>The Global Catalogue of Microorganisms (GCM) 10K type strain sequencing project: providing services to taxonomists for standard genome sequencing and annotation.</title>
        <authorList>
            <consortium name="The Broad Institute Genomics Platform"/>
            <consortium name="The Broad Institute Genome Sequencing Center for Infectious Disease"/>
            <person name="Wu L."/>
            <person name="Ma J."/>
        </authorList>
    </citation>
    <scope>NUCLEOTIDE SEQUENCE [LARGE SCALE GENOMIC DNA]</scope>
    <source>
        <strain evidence="6 7">JCM 14917</strain>
    </source>
</reference>
<feature type="signal peptide" evidence="4">
    <location>
        <begin position="1"/>
        <end position="31"/>
    </location>
</feature>
<dbReference type="InterPro" id="IPR036034">
    <property type="entry name" value="PDZ_sf"/>
</dbReference>
<evidence type="ECO:0000256" key="1">
    <source>
        <dbReference type="ARBA" id="ARBA00022670"/>
    </source>
</evidence>
<dbReference type="Pfam" id="PF13180">
    <property type="entry name" value="PDZ_2"/>
    <property type="match status" value="1"/>
</dbReference>
<dbReference type="EMBL" id="BAAAON010000003">
    <property type="protein sequence ID" value="GAA2176993.1"/>
    <property type="molecule type" value="Genomic_DNA"/>
</dbReference>
<comment type="caution">
    <text evidence="6">The sequence shown here is derived from an EMBL/GenBank/DDBJ whole genome shotgun (WGS) entry which is preliminary data.</text>
</comment>
<feature type="domain" description="PDZ" evidence="5">
    <location>
        <begin position="285"/>
        <end position="335"/>
    </location>
</feature>
<dbReference type="RefSeq" id="WP_346028505.1">
    <property type="nucleotide sequence ID" value="NZ_BAAAON010000003.1"/>
</dbReference>
<evidence type="ECO:0000313" key="7">
    <source>
        <dbReference type="Proteomes" id="UP001500974"/>
    </source>
</evidence>
<gene>
    <name evidence="6" type="ORF">GCM10009784_25830</name>
</gene>
<dbReference type="InterPro" id="IPR001940">
    <property type="entry name" value="Peptidase_S1C"/>
</dbReference>
<feature type="region of interest" description="Disordered" evidence="3">
    <location>
        <begin position="29"/>
        <end position="64"/>
    </location>
</feature>
<dbReference type="InterPro" id="IPR001478">
    <property type="entry name" value="PDZ"/>
</dbReference>
<keyword evidence="2" id="KW-0378">Hydrolase</keyword>
<evidence type="ECO:0000313" key="6">
    <source>
        <dbReference type="EMBL" id="GAA2176993.1"/>
    </source>
</evidence>
<dbReference type="Pfam" id="PF13365">
    <property type="entry name" value="Trypsin_2"/>
    <property type="match status" value="1"/>
</dbReference>
<dbReference type="SUPFAM" id="SSF50494">
    <property type="entry name" value="Trypsin-like serine proteases"/>
    <property type="match status" value="1"/>
</dbReference>
<organism evidence="6 7">
    <name type="scientific">Arthrobacter parietis</name>
    <dbReference type="NCBI Taxonomy" id="271434"/>
    <lineage>
        <taxon>Bacteria</taxon>
        <taxon>Bacillati</taxon>
        <taxon>Actinomycetota</taxon>
        <taxon>Actinomycetes</taxon>
        <taxon>Micrococcales</taxon>
        <taxon>Micrococcaceae</taxon>
        <taxon>Arthrobacter</taxon>
    </lineage>
</organism>
<dbReference type="PANTHER" id="PTHR43343">
    <property type="entry name" value="PEPTIDASE S12"/>
    <property type="match status" value="1"/>
</dbReference>
<name>A0ABN3B0H4_9MICC</name>
<feature type="chain" id="PRO_5046216195" description="PDZ domain-containing protein" evidence="4">
    <location>
        <begin position="32"/>
        <end position="367"/>
    </location>
</feature>
<dbReference type="InterPro" id="IPR051201">
    <property type="entry name" value="Chloro_Bact_Ser_Proteases"/>
</dbReference>
<dbReference type="PRINTS" id="PR00834">
    <property type="entry name" value="PROTEASES2C"/>
</dbReference>
<accession>A0ABN3B0H4</accession>
<dbReference type="PROSITE" id="PS50106">
    <property type="entry name" value="PDZ"/>
    <property type="match status" value="1"/>
</dbReference>
<evidence type="ECO:0000256" key="3">
    <source>
        <dbReference type="SAM" id="MobiDB-lite"/>
    </source>
</evidence>
<evidence type="ECO:0000256" key="4">
    <source>
        <dbReference type="SAM" id="SignalP"/>
    </source>
</evidence>
<feature type="compositionally biased region" description="Low complexity" evidence="3">
    <location>
        <begin position="37"/>
        <end position="57"/>
    </location>
</feature>
<dbReference type="InterPro" id="IPR009003">
    <property type="entry name" value="Peptidase_S1_PA"/>
</dbReference>
<keyword evidence="7" id="KW-1185">Reference proteome</keyword>
<keyword evidence="1" id="KW-0645">Protease</keyword>
<dbReference type="SMART" id="SM00228">
    <property type="entry name" value="PDZ"/>
    <property type="match status" value="1"/>
</dbReference>
<evidence type="ECO:0000256" key="2">
    <source>
        <dbReference type="ARBA" id="ARBA00022801"/>
    </source>
</evidence>
<evidence type="ECO:0000259" key="5">
    <source>
        <dbReference type="PROSITE" id="PS50106"/>
    </source>
</evidence>